<keyword evidence="3" id="KW-1185">Reference proteome</keyword>
<dbReference type="SUPFAM" id="SSF55874">
    <property type="entry name" value="ATPase domain of HSP90 chaperone/DNA topoisomerase II/histidine kinase"/>
    <property type="match status" value="1"/>
</dbReference>
<organism evidence="2 3">
    <name type="scientific">Novipirellula caenicola</name>
    <dbReference type="NCBI Taxonomy" id="1536901"/>
    <lineage>
        <taxon>Bacteria</taxon>
        <taxon>Pseudomonadati</taxon>
        <taxon>Planctomycetota</taxon>
        <taxon>Planctomycetia</taxon>
        <taxon>Pirellulales</taxon>
        <taxon>Pirellulaceae</taxon>
        <taxon>Novipirellula</taxon>
    </lineage>
</organism>
<feature type="compositionally biased region" description="Basic and acidic residues" evidence="1">
    <location>
        <begin position="92"/>
        <end position="102"/>
    </location>
</feature>
<evidence type="ECO:0000256" key="1">
    <source>
        <dbReference type="SAM" id="MobiDB-lite"/>
    </source>
</evidence>
<comment type="caution">
    <text evidence="2">The sequence shown here is derived from an EMBL/GenBank/DDBJ whole genome shotgun (WGS) entry which is preliminary data.</text>
</comment>
<dbReference type="EMBL" id="BAABRO010000014">
    <property type="protein sequence ID" value="GAA5509518.1"/>
    <property type="molecule type" value="Genomic_DNA"/>
</dbReference>
<dbReference type="RefSeq" id="WP_345686637.1">
    <property type="nucleotide sequence ID" value="NZ_BAABRO010000014.1"/>
</dbReference>
<reference evidence="2 3" key="1">
    <citation type="submission" date="2024-02" db="EMBL/GenBank/DDBJ databases">
        <title>Rhodopirellula caenicola NBRC 110016.</title>
        <authorList>
            <person name="Ichikawa N."/>
            <person name="Katano-Makiyama Y."/>
            <person name="Hidaka K."/>
        </authorList>
    </citation>
    <scope>NUCLEOTIDE SEQUENCE [LARGE SCALE GENOMIC DNA]</scope>
    <source>
        <strain evidence="2 3">NBRC 110016</strain>
    </source>
</reference>
<name>A0ABP9VWK6_9BACT</name>
<feature type="region of interest" description="Disordered" evidence="1">
    <location>
        <begin position="83"/>
        <end position="102"/>
    </location>
</feature>
<accession>A0ABP9VWK6</accession>
<dbReference type="Gene3D" id="3.30.565.10">
    <property type="entry name" value="Histidine kinase-like ATPase, C-terminal domain"/>
    <property type="match status" value="1"/>
</dbReference>
<gene>
    <name evidence="2" type="ORF">Rcae01_05017</name>
</gene>
<sequence length="660" mass="74390">MNVPLKTIEVGIEPDALEKITRVSVDLALEELIWNAIDAEASKIDVAFTRNEIDGITEIIVSDDGHGIAVDDTEAIFGSIGGSSKRLRRRSPKLDRPYHGKEGQGRYKAFSLGGQIEWKSRTLRNGSVQAFSVILEKGQLKSARIGQPVSVDGQTGCEVVIRQVHNAVSGLDNQSRLSSLTHRLAPFLMANSGIRIKYDGESLDIGNAVTRNELLEIKDKGTGDEAPLDFKLRILEWNKARKGSLFWCDEHGVALDETPLEMKGVRFPFTAYILSDEIRSLSDGGGLALGDLSPTVRRFKDLARGNLKNYFRTRQAEEAQHVADRIRGEGIYPYSHVPKNPVEKVEQQVFDICAATVHEFLPQFDNADKNSRQFTYRLLKEALENNPSNLNLIFKEVLKLSEEQQEHLAQLLKKTSLGAIITAANTVSDRLAFINGLEQILHKKTIRTRLKERTQLHRILVEELWLFGDQYTLGGDDVSLKTVLDTHRDVLGLAPLDKQTKQGITELADVPDLLLWQQYLRRGKEEFEHFVIELKRPLVNVSQTEIGQVKRYASKVVNNKYFDKNKTSWKFVVLSDGIAEDAKADVHQHNREPGLVTSSPDYEIWALTWAQVIQAAKVRLAWIQDKLELTVSDNSEGMEYLREKFGHLLPEEALENSDIK</sequence>
<evidence type="ECO:0000313" key="3">
    <source>
        <dbReference type="Proteomes" id="UP001416858"/>
    </source>
</evidence>
<dbReference type="Proteomes" id="UP001416858">
    <property type="component" value="Unassembled WGS sequence"/>
</dbReference>
<dbReference type="InterPro" id="IPR036890">
    <property type="entry name" value="HATPase_C_sf"/>
</dbReference>
<proteinExistence type="predicted"/>
<evidence type="ECO:0000313" key="2">
    <source>
        <dbReference type="EMBL" id="GAA5509518.1"/>
    </source>
</evidence>
<evidence type="ECO:0008006" key="4">
    <source>
        <dbReference type="Google" id="ProtNLM"/>
    </source>
</evidence>
<dbReference type="Pfam" id="PF13589">
    <property type="entry name" value="HATPase_c_3"/>
    <property type="match status" value="1"/>
</dbReference>
<protein>
    <recommendedName>
        <fullName evidence="4">DNA mismatch repair protein</fullName>
    </recommendedName>
</protein>